<dbReference type="CDD" id="cd09727">
    <property type="entry name" value="Cas6_I-E"/>
    <property type="match status" value="1"/>
</dbReference>
<dbReference type="Gene3D" id="3.30.70.1210">
    <property type="entry name" value="Crispr-associated protein, domain 2"/>
    <property type="match status" value="1"/>
</dbReference>
<dbReference type="InterPro" id="IPR010179">
    <property type="entry name" value="CRISPR-assoc_prot_Cse3"/>
</dbReference>
<evidence type="ECO:0000313" key="1">
    <source>
        <dbReference type="EMBL" id="PSN09318.1"/>
    </source>
</evidence>
<proteinExistence type="predicted"/>
<dbReference type="SMART" id="SM01101">
    <property type="entry name" value="CRISPR_assoc"/>
    <property type="match status" value="1"/>
</dbReference>
<dbReference type="Proteomes" id="UP000240212">
    <property type="component" value="Unassembled WGS sequence"/>
</dbReference>
<organism evidence="1 2">
    <name type="scientific">Siccibacter turicensis</name>
    <dbReference type="NCBI Taxonomy" id="357233"/>
    <lineage>
        <taxon>Bacteria</taxon>
        <taxon>Pseudomonadati</taxon>
        <taxon>Pseudomonadota</taxon>
        <taxon>Gammaproteobacteria</taxon>
        <taxon>Enterobacterales</taxon>
        <taxon>Enterobacteriaceae</taxon>
        <taxon>Siccibacter</taxon>
    </lineage>
</organism>
<dbReference type="AlphaFoldDB" id="A0A2P8VQG4"/>
<comment type="caution">
    <text evidence="1">The sequence shown here is derived from an EMBL/GenBank/DDBJ whole genome shotgun (WGS) entry which is preliminary data.</text>
</comment>
<dbReference type="Gene3D" id="3.30.70.1200">
    <property type="entry name" value="Crispr-associated protein, domain 1"/>
    <property type="match status" value="1"/>
</dbReference>
<dbReference type="SUPFAM" id="SSF117987">
    <property type="entry name" value="CRISPR-associated protein"/>
    <property type="match status" value="2"/>
</dbReference>
<accession>A0A2P8VQG4</accession>
<sequence>MYLSKITLITARLTPTRLMEMMERGEYAMHQWLWELFPGIAQRQYLYRREALHDGFCFYLLSASEPCQRHAFFDVATRPFRPELTEGIALRFTLRANPVVCQHGKRHDVLMAAKYAQRSAQADADTIREQQEQAALAWLHRQADAAGFRIVQASVDAYRQQQFAAPRSRQLIRFSSVDYDGELRVIDPERFGTRLALGFGKARAFGCGLMLIRPALPA</sequence>
<keyword evidence="2" id="KW-1185">Reference proteome</keyword>
<dbReference type="Pfam" id="PF08798">
    <property type="entry name" value="CRISPR_assoc"/>
    <property type="match status" value="1"/>
</dbReference>
<name>A0A2P8VQG4_9ENTR</name>
<evidence type="ECO:0000313" key="2">
    <source>
        <dbReference type="Proteomes" id="UP000240212"/>
    </source>
</evidence>
<protein>
    <submittedName>
        <fullName evidence="1">Type I-E CRISPR-associated protein Cas6/Cse3/CasE</fullName>
    </submittedName>
</protein>
<gene>
    <name evidence="1" type="primary">cas6e</name>
    <name evidence="1" type="ORF">C7G83_00755</name>
</gene>
<dbReference type="OrthoDB" id="9795689at2"/>
<dbReference type="EMBL" id="PYEP01000001">
    <property type="protein sequence ID" value="PSN09318.1"/>
    <property type="molecule type" value="Genomic_DNA"/>
</dbReference>
<dbReference type="RefSeq" id="WP_106875877.1">
    <property type="nucleotide sequence ID" value="NZ_PYEP01000001.1"/>
</dbReference>
<dbReference type="NCBIfam" id="TIGR01907">
    <property type="entry name" value="casE_Cse3"/>
    <property type="match status" value="1"/>
</dbReference>
<reference evidence="1 2" key="1">
    <citation type="submission" date="2018-03" db="EMBL/GenBank/DDBJ databases">
        <title>Draft genome sequence of the first documented clinical Siccibacter turicensis isolate in Austria.</title>
        <authorList>
            <person name="Lepuschitz S."/>
            <person name="Pekard-Amenitsch S."/>
            <person name="Haunold R."/>
            <person name="Schill S."/>
            <person name="Mach R."/>
            <person name="Allerberger F."/>
            <person name="Ruppitsch W."/>
            <person name="Forsythe S.J."/>
        </authorList>
    </citation>
    <scope>NUCLEOTIDE SEQUENCE [LARGE SCALE GENOMIC DNA]</scope>
    <source>
        <strain evidence="1 2">6100069499-17</strain>
    </source>
</reference>